<reference evidence="2" key="1">
    <citation type="submission" date="2023-03" db="UniProtKB">
        <authorList>
            <consortium name="WormBaseParasite"/>
        </authorList>
    </citation>
    <scope>IDENTIFICATION</scope>
</reference>
<organism evidence="1 2">
    <name type="scientific">Ascaris lumbricoides</name>
    <name type="common">Giant roundworm</name>
    <dbReference type="NCBI Taxonomy" id="6252"/>
    <lineage>
        <taxon>Eukaryota</taxon>
        <taxon>Metazoa</taxon>
        <taxon>Ecdysozoa</taxon>
        <taxon>Nematoda</taxon>
        <taxon>Chromadorea</taxon>
        <taxon>Rhabditida</taxon>
        <taxon>Spirurina</taxon>
        <taxon>Ascaridomorpha</taxon>
        <taxon>Ascaridoidea</taxon>
        <taxon>Ascarididae</taxon>
        <taxon>Ascaris</taxon>
    </lineage>
</organism>
<sequence>MSMLDCALVSGTAQRGADPHPITSSHRLSSFMINRINSKVASHSYKGTFRCHEHNSLSSYFTDSIDETIERITQLFIDGTDQHNALLQRKFAA</sequence>
<dbReference type="AlphaFoldDB" id="A0A9J2PGM1"/>
<evidence type="ECO:0000313" key="1">
    <source>
        <dbReference type="Proteomes" id="UP000036681"/>
    </source>
</evidence>
<name>A0A9J2PGM1_ASCLU</name>
<evidence type="ECO:0000313" key="2">
    <source>
        <dbReference type="WBParaSite" id="ALUE_0000847401-mRNA-1"/>
    </source>
</evidence>
<proteinExistence type="predicted"/>
<accession>A0A9J2PGM1</accession>
<protein>
    <submittedName>
        <fullName evidence="2">Uncharacterized protein</fullName>
    </submittedName>
</protein>
<dbReference type="WBParaSite" id="ALUE_0000847401-mRNA-1">
    <property type="protein sequence ID" value="ALUE_0000847401-mRNA-1"/>
    <property type="gene ID" value="ALUE_0000847401"/>
</dbReference>
<dbReference type="Proteomes" id="UP000036681">
    <property type="component" value="Unplaced"/>
</dbReference>
<keyword evidence="1" id="KW-1185">Reference proteome</keyword>